<name>A0A0D0KUU6_VARPD</name>
<dbReference type="AlphaFoldDB" id="A0A0D0KUU6"/>
<comment type="caution">
    <text evidence="2">The sequence shown here is derived from an EMBL/GenBank/DDBJ whole genome shotgun (WGS) entry which is preliminary data.</text>
</comment>
<gene>
    <name evidence="2" type="ORF">RT97_28300</name>
</gene>
<evidence type="ECO:0000256" key="1">
    <source>
        <dbReference type="SAM" id="SignalP"/>
    </source>
</evidence>
<evidence type="ECO:0000313" key="2">
    <source>
        <dbReference type="EMBL" id="KIQ20553.1"/>
    </source>
</evidence>
<dbReference type="Proteomes" id="UP000032067">
    <property type="component" value="Unassembled WGS sequence"/>
</dbReference>
<evidence type="ECO:0000313" key="3">
    <source>
        <dbReference type="Proteomes" id="UP000032067"/>
    </source>
</evidence>
<proteinExistence type="predicted"/>
<organism evidence="2 3">
    <name type="scientific">Variovorax paradoxus</name>
    <dbReference type="NCBI Taxonomy" id="34073"/>
    <lineage>
        <taxon>Bacteria</taxon>
        <taxon>Pseudomonadati</taxon>
        <taxon>Pseudomonadota</taxon>
        <taxon>Betaproteobacteria</taxon>
        <taxon>Burkholderiales</taxon>
        <taxon>Comamonadaceae</taxon>
        <taxon>Variovorax</taxon>
    </lineage>
</organism>
<accession>A0A0D0KUU6</accession>
<dbReference type="EMBL" id="JXQQ01000097">
    <property type="protein sequence ID" value="KIQ20553.1"/>
    <property type="molecule type" value="Genomic_DNA"/>
</dbReference>
<keyword evidence="1" id="KW-0732">Signal</keyword>
<reference evidence="2 3" key="1">
    <citation type="submission" date="2014-12" db="EMBL/GenBank/DDBJ databases">
        <title>16Stimator: statistical estimation of ribosomal gene copy numbers from draft genome assemblies.</title>
        <authorList>
            <person name="Perisin M.A."/>
            <person name="Vetter M."/>
            <person name="Gilbert J.A."/>
            <person name="Bergelson J."/>
        </authorList>
    </citation>
    <scope>NUCLEOTIDE SEQUENCE [LARGE SCALE GENOMIC DNA]</scope>
    <source>
        <strain evidence="2 3">MEDvA23</strain>
    </source>
</reference>
<sequence>MMKKLLIAGFVSLLSVGGLAQVNEGAKFMRFTMGADPIVQVAFATSELCRTYDEASKKQVAEGAPMNGIKFNCSETSVASILPYEGVLRDELFGVPVVVSSKTELRCLNSLAELLKIKDTNSGRPVFTSVAACKLKN</sequence>
<feature type="chain" id="PRO_5002232214" evidence="1">
    <location>
        <begin position="21"/>
        <end position="137"/>
    </location>
</feature>
<protein>
    <submittedName>
        <fullName evidence="2">Uncharacterized protein</fullName>
    </submittedName>
</protein>
<feature type="signal peptide" evidence="1">
    <location>
        <begin position="1"/>
        <end position="20"/>
    </location>
</feature>